<feature type="domain" description="CHAT" evidence="1">
    <location>
        <begin position="1076"/>
        <end position="1343"/>
    </location>
</feature>
<dbReference type="STRING" id="71717.A0A4Y7THB9"/>
<reference evidence="2 3" key="1">
    <citation type="journal article" date="2019" name="Nat. Ecol. Evol.">
        <title>Megaphylogeny resolves global patterns of mushroom evolution.</title>
        <authorList>
            <person name="Varga T."/>
            <person name="Krizsan K."/>
            <person name="Foldi C."/>
            <person name="Dima B."/>
            <person name="Sanchez-Garcia M."/>
            <person name="Sanchez-Ramirez S."/>
            <person name="Szollosi G.J."/>
            <person name="Szarkandi J.G."/>
            <person name="Papp V."/>
            <person name="Albert L."/>
            <person name="Andreopoulos W."/>
            <person name="Angelini C."/>
            <person name="Antonin V."/>
            <person name="Barry K.W."/>
            <person name="Bougher N.L."/>
            <person name="Buchanan P."/>
            <person name="Buyck B."/>
            <person name="Bense V."/>
            <person name="Catcheside P."/>
            <person name="Chovatia M."/>
            <person name="Cooper J."/>
            <person name="Damon W."/>
            <person name="Desjardin D."/>
            <person name="Finy P."/>
            <person name="Geml J."/>
            <person name="Haridas S."/>
            <person name="Hughes K."/>
            <person name="Justo A."/>
            <person name="Karasinski D."/>
            <person name="Kautmanova I."/>
            <person name="Kiss B."/>
            <person name="Kocsube S."/>
            <person name="Kotiranta H."/>
            <person name="LaButti K.M."/>
            <person name="Lechner B.E."/>
            <person name="Liimatainen K."/>
            <person name="Lipzen A."/>
            <person name="Lukacs Z."/>
            <person name="Mihaltcheva S."/>
            <person name="Morgado L.N."/>
            <person name="Niskanen T."/>
            <person name="Noordeloos M.E."/>
            <person name="Ohm R.A."/>
            <person name="Ortiz-Santana B."/>
            <person name="Ovrebo C."/>
            <person name="Racz N."/>
            <person name="Riley R."/>
            <person name="Savchenko A."/>
            <person name="Shiryaev A."/>
            <person name="Soop K."/>
            <person name="Spirin V."/>
            <person name="Szebenyi C."/>
            <person name="Tomsovsky M."/>
            <person name="Tulloss R.E."/>
            <person name="Uehling J."/>
            <person name="Grigoriev I.V."/>
            <person name="Vagvolgyi C."/>
            <person name="Papp T."/>
            <person name="Martin F.M."/>
            <person name="Miettinen O."/>
            <person name="Hibbett D.S."/>
            <person name="Nagy L.G."/>
        </authorList>
    </citation>
    <scope>NUCLEOTIDE SEQUENCE [LARGE SCALE GENOMIC DNA]</scope>
    <source>
        <strain evidence="2 3">FP101781</strain>
    </source>
</reference>
<dbReference type="PANTHER" id="PTHR19959">
    <property type="entry name" value="KINESIN LIGHT CHAIN"/>
    <property type="match status" value="1"/>
</dbReference>
<evidence type="ECO:0000313" key="3">
    <source>
        <dbReference type="Proteomes" id="UP000298030"/>
    </source>
</evidence>
<name>A0A4Y7THB9_COPMI</name>
<dbReference type="InterPro" id="IPR024983">
    <property type="entry name" value="CHAT_dom"/>
</dbReference>
<evidence type="ECO:0000313" key="2">
    <source>
        <dbReference type="EMBL" id="TEB33575.1"/>
    </source>
</evidence>
<dbReference type="InterPro" id="IPR011990">
    <property type="entry name" value="TPR-like_helical_dom_sf"/>
</dbReference>
<dbReference type="OrthoDB" id="9991317at2759"/>
<organism evidence="2 3">
    <name type="scientific">Coprinellus micaceus</name>
    <name type="common">Glistening ink-cap mushroom</name>
    <name type="synonym">Coprinus micaceus</name>
    <dbReference type="NCBI Taxonomy" id="71717"/>
    <lineage>
        <taxon>Eukaryota</taxon>
        <taxon>Fungi</taxon>
        <taxon>Dikarya</taxon>
        <taxon>Basidiomycota</taxon>
        <taxon>Agaricomycotina</taxon>
        <taxon>Agaricomycetes</taxon>
        <taxon>Agaricomycetidae</taxon>
        <taxon>Agaricales</taxon>
        <taxon>Agaricineae</taxon>
        <taxon>Psathyrellaceae</taxon>
        <taxon>Coprinellus</taxon>
    </lineage>
</organism>
<sequence length="1344" mass="147534">MEPRLNSPSPVNGGDEDRQCHLAGVVFDHYGGENGTLSLAEVIVARLGDEKSFSLVKVSPRRWRMESSIELPPGVEGVDCVIRTKDLKEIVSVRIGCVEGREEGSPEAIFSKSIQSLDGQLQFLVSWQIIKTVSGAEVGAAGLPSIPDLVKLSETQYNAFRSSGRLIDISKSISVLWRAVDVGSDDSTALPGLLSNLGGYLCYRHDHTGNPQDVDEAISLHQKAMSLTPEDHTDLPARLADVGNSFLHRFNRTGHLIDLNEALSAHRRAVRLAPEGHAGLPYLLSSLGTALQLFFERTGDLRSLTEAISTRSKAVLLTSQTHPHMPLALNNLGGSLQSRFSRTGDLRDLDKAISARRHAVRLTPEGQVDLPTRLANLGNSFLSRFERAGDPHDLGEATSTHRQAVRLTPEKHAALPLRLNCLGTSLQSQFELTGDLPDLTEGISSFREAILLTPEGHSLLPFLLANLGKALRLLFERTGESRDIAEAVSVRSQAVELTPVGHPQLPSRLSSLGSTFLSRFKLTGDLRDVAEAISAQNKALSLTPAGHAELPSRLNNLGNAYYFRFRHAADLRDIDECISAQTKAVALAPEGYAMLPRLLSNLGSSLASRYQATGKPDDISQAISSQRRAVSLTPEGHAELPSRLNNVGASLQCRLDRTGELPDVDGGILEQLRAVRLTAEGDTGLPGILSNLGSLYVHRFKQTNHLSDINEAISVQKQAVSLTPEGHAALPSQLHNLAVCCHRRFASTGRAGDFDEGVRTSRLAATCAIGPPNDRFRAARLWARELNRLYPNSPDVLPAFSCAIGLLLIVAGLEQTLQRRYSIIQEHACLPLEAANTAFRLRHFATALEWLEQSRCLVWGQQNQLRTPLDELIIHEPALGERVKEVSWRLEGAAWSFRMSDIKMNISEKIAIEDEARNHLNLAREWGDLLKRVRAIPRFQTFLQPSSCSGIMENLPKLGIVVVINVHEKGCNAIALRDESRDPLHIPLPALTVQKINCYRNLLKAQLCSHGLKARDASIGVIEEAPGGFERALVRYRGRREDEDGVHLVLEGLWHDIVKPILSILELLRDTSFVKMLPRIWWCPTGPLSFLPLHAAGNYRGEKVESTMDYAVSSYTPTVTALTQRVKANHLINQTISGLFLTCQPKAPGVPPITGTINEVTSIHERAKACGVRSLKLEGDAVTPEDCLKHMERYSSIHLACHASQNVSEPLQSRFIFHGGKLSLGTIIKRNLKNADLAFLSACETCTGEETLSDEAVHLAAGMLAAGYRRVVATMWSIKDQYAPNVSDDFYDHLWALSTEEGGTGFDGACSAYAIHHATQRLRKRLDNSDRSLLSWIPYVHFGH</sequence>
<protein>
    <recommendedName>
        <fullName evidence="1">CHAT domain-containing protein</fullName>
    </recommendedName>
</protein>
<comment type="caution">
    <text evidence="2">The sequence shown here is derived from an EMBL/GenBank/DDBJ whole genome shotgun (WGS) entry which is preliminary data.</text>
</comment>
<dbReference type="SUPFAM" id="SSF48452">
    <property type="entry name" value="TPR-like"/>
    <property type="match status" value="1"/>
</dbReference>
<dbReference type="PANTHER" id="PTHR19959:SF119">
    <property type="entry name" value="FUNGAL LIPASE-LIKE DOMAIN-CONTAINING PROTEIN"/>
    <property type="match status" value="1"/>
</dbReference>
<proteinExistence type="predicted"/>
<dbReference type="Proteomes" id="UP000298030">
    <property type="component" value="Unassembled WGS sequence"/>
</dbReference>
<accession>A0A4Y7THB9</accession>
<dbReference type="EMBL" id="QPFP01000012">
    <property type="protein sequence ID" value="TEB33575.1"/>
    <property type="molecule type" value="Genomic_DNA"/>
</dbReference>
<gene>
    <name evidence="2" type="ORF">FA13DRAFT_161614</name>
</gene>
<evidence type="ECO:0000259" key="1">
    <source>
        <dbReference type="Pfam" id="PF12770"/>
    </source>
</evidence>
<keyword evidence="3" id="KW-1185">Reference proteome</keyword>
<dbReference type="Gene3D" id="1.25.40.10">
    <property type="entry name" value="Tetratricopeptide repeat domain"/>
    <property type="match status" value="3"/>
</dbReference>
<dbReference type="Pfam" id="PF12770">
    <property type="entry name" value="CHAT"/>
    <property type="match status" value="1"/>
</dbReference>